<sequence>MGVLRRAASAVLLNLIISTAAYAAAFNYAGSTSPLTFDPHSTNDFVTASLVRQVYDTVVGLGPDMQLQPGIAIEWKYLGGNRWRFVLRRGATFHDGTPVTATDVAFSIKRQATSPLYSAMFGGIKETTVVDPGTVDVVSSGPDPILPVKMTRLFVMSKTWSEQHNLAKVPNLGAQGSEAYSLRHENGSGPMVLVSQEPNVKTEFRRNDKWWGTSHGNVTQATYRVIASGPTRLAALLSGELDLITDMPLQDVDRVKSNPAFHVETGPQRLFMELEMDGSRTQALDTTDKNGQSMAQNPFRNVLVRRAIALGIDDPMLVKKIMRGNAYVIGTATAQGFSGYQKSLDVHWPYDPAQARALLAQAGYPNGFRTTLNCPLERYVNAEETCQAIANMLARIGIDVKVNGMPWPKFARMLVNGPSSSFHLIGAAGNSGDAQDTFVTVMATRDPKRGRGLQNWALWSNPEFDAVTDELVNTFDPAQRTALYQKGLAIGKDQVHAVYLYQPALAWAMKRSVEIPVRADSTVVLENVQLH</sequence>
<dbReference type="Pfam" id="PF00496">
    <property type="entry name" value="SBP_bac_5"/>
    <property type="match status" value="1"/>
</dbReference>
<dbReference type="InterPro" id="IPR030678">
    <property type="entry name" value="Peptide/Ni-bd"/>
</dbReference>
<evidence type="ECO:0000313" key="7">
    <source>
        <dbReference type="Proteomes" id="UP001620514"/>
    </source>
</evidence>
<keyword evidence="2" id="KW-0813">Transport</keyword>
<dbReference type="EMBL" id="JBIYDN010000039">
    <property type="protein sequence ID" value="MFK4447871.1"/>
    <property type="molecule type" value="Genomic_DNA"/>
</dbReference>
<dbReference type="InterPro" id="IPR039424">
    <property type="entry name" value="SBP_5"/>
</dbReference>
<name>A0ABW8MYM6_9BURK</name>
<dbReference type="SUPFAM" id="SSF53850">
    <property type="entry name" value="Periplasmic binding protein-like II"/>
    <property type="match status" value="1"/>
</dbReference>
<evidence type="ECO:0000256" key="3">
    <source>
        <dbReference type="ARBA" id="ARBA00022729"/>
    </source>
</evidence>
<dbReference type="Gene3D" id="3.10.105.10">
    <property type="entry name" value="Dipeptide-binding Protein, Domain 3"/>
    <property type="match status" value="1"/>
</dbReference>
<dbReference type="PIRSF" id="PIRSF002741">
    <property type="entry name" value="MppA"/>
    <property type="match status" value="1"/>
</dbReference>
<dbReference type="PANTHER" id="PTHR30290:SF9">
    <property type="entry name" value="OLIGOPEPTIDE-BINDING PROTEIN APPA"/>
    <property type="match status" value="1"/>
</dbReference>
<comment type="similarity">
    <text evidence="1">Belongs to the bacterial solute-binding protein 5 family.</text>
</comment>
<reference evidence="6 7" key="2">
    <citation type="submission" date="2024-11" db="EMBL/GenBank/DDBJ databases">
        <title>Using genomics to understand microbial adaptation to soil warming.</title>
        <authorList>
            <person name="Deangelis K.M. PhD."/>
        </authorList>
    </citation>
    <scope>NUCLEOTIDE SEQUENCE [LARGE SCALE GENOMIC DNA]</scope>
    <source>
        <strain evidence="6 7">GAS97</strain>
    </source>
</reference>
<evidence type="ECO:0000256" key="2">
    <source>
        <dbReference type="ARBA" id="ARBA00022448"/>
    </source>
</evidence>
<proteinExistence type="inferred from homology"/>
<dbReference type="Gene3D" id="3.90.76.10">
    <property type="entry name" value="Dipeptide-binding Protein, Domain 1"/>
    <property type="match status" value="1"/>
</dbReference>
<keyword evidence="3 4" id="KW-0732">Signal</keyword>
<dbReference type="PANTHER" id="PTHR30290">
    <property type="entry name" value="PERIPLASMIC BINDING COMPONENT OF ABC TRANSPORTER"/>
    <property type="match status" value="1"/>
</dbReference>
<dbReference type="InterPro" id="IPR000914">
    <property type="entry name" value="SBP_5_dom"/>
</dbReference>
<organism evidence="6 7">
    <name type="scientific">Caballeronia udeis</name>
    <dbReference type="NCBI Taxonomy" id="1232866"/>
    <lineage>
        <taxon>Bacteria</taxon>
        <taxon>Pseudomonadati</taxon>
        <taxon>Pseudomonadota</taxon>
        <taxon>Betaproteobacteria</taxon>
        <taxon>Burkholderiales</taxon>
        <taxon>Burkholderiaceae</taxon>
        <taxon>Caballeronia</taxon>
    </lineage>
</organism>
<feature type="signal peptide" evidence="4">
    <location>
        <begin position="1"/>
        <end position="23"/>
    </location>
</feature>
<protein>
    <submittedName>
        <fullName evidence="6">Peptide/nickel transport system substrate-binding protein</fullName>
    </submittedName>
</protein>
<feature type="domain" description="Solute-binding protein family 5" evidence="5">
    <location>
        <begin position="67"/>
        <end position="437"/>
    </location>
</feature>
<dbReference type="Proteomes" id="UP001620514">
    <property type="component" value="Unassembled WGS sequence"/>
</dbReference>
<keyword evidence="7" id="KW-1185">Reference proteome</keyword>
<evidence type="ECO:0000313" key="6">
    <source>
        <dbReference type="EMBL" id="MFK4447871.1"/>
    </source>
</evidence>
<dbReference type="CDD" id="cd08498">
    <property type="entry name" value="PBP2_NikA_DppA_OppA_like_2"/>
    <property type="match status" value="1"/>
</dbReference>
<gene>
    <name evidence="6" type="ORF">ABH943_007910</name>
</gene>
<dbReference type="Gene3D" id="3.40.190.10">
    <property type="entry name" value="Periplasmic binding protein-like II"/>
    <property type="match status" value="1"/>
</dbReference>
<accession>A0ABW8MYM6</accession>
<evidence type="ECO:0000256" key="4">
    <source>
        <dbReference type="SAM" id="SignalP"/>
    </source>
</evidence>
<evidence type="ECO:0000259" key="5">
    <source>
        <dbReference type="Pfam" id="PF00496"/>
    </source>
</evidence>
<reference evidence="6 7" key="1">
    <citation type="submission" date="2024-10" db="EMBL/GenBank/DDBJ databases">
        <authorList>
            <person name="Deangelis K."/>
            <person name="Huntemann M."/>
            <person name="Clum A."/>
            <person name="Wang J."/>
            <person name="Palaniappan K."/>
            <person name="Ritter S."/>
            <person name="Chen I.-M."/>
            <person name="Stamatis D."/>
            <person name="Reddy T."/>
            <person name="O'Malley R."/>
            <person name="Daum C."/>
            <person name="Ng V."/>
            <person name="Ivanova N."/>
            <person name="Kyrpides N."/>
            <person name="Woyke T."/>
        </authorList>
    </citation>
    <scope>NUCLEOTIDE SEQUENCE [LARGE SCALE GENOMIC DNA]</scope>
    <source>
        <strain evidence="6 7">GAS97</strain>
    </source>
</reference>
<feature type="chain" id="PRO_5045066258" evidence="4">
    <location>
        <begin position="24"/>
        <end position="531"/>
    </location>
</feature>
<comment type="caution">
    <text evidence="6">The sequence shown here is derived from an EMBL/GenBank/DDBJ whole genome shotgun (WGS) entry which is preliminary data.</text>
</comment>
<evidence type="ECO:0000256" key="1">
    <source>
        <dbReference type="ARBA" id="ARBA00005695"/>
    </source>
</evidence>